<dbReference type="PROSITE" id="PS50294">
    <property type="entry name" value="WD_REPEATS_REGION"/>
    <property type="match status" value="14"/>
</dbReference>
<dbReference type="Gene3D" id="2.130.10.10">
    <property type="entry name" value="YVTN repeat-like/Quinoprotein amine dehydrogenase"/>
    <property type="match status" value="8"/>
</dbReference>
<dbReference type="Gene3D" id="3.40.50.300">
    <property type="entry name" value="P-loop containing nucleotide triphosphate hydrolases"/>
    <property type="match status" value="1"/>
</dbReference>
<feature type="compositionally biased region" description="Basic and acidic residues" evidence="4">
    <location>
        <begin position="1962"/>
        <end position="1986"/>
    </location>
</feature>
<dbReference type="EMBL" id="JH795856">
    <property type="protein sequence ID" value="EJU05444.1"/>
    <property type="molecule type" value="Genomic_DNA"/>
</dbReference>
<evidence type="ECO:0000256" key="1">
    <source>
        <dbReference type="ARBA" id="ARBA00022574"/>
    </source>
</evidence>
<dbReference type="GeneID" id="63686043"/>
<feature type="repeat" description="WD" evidence="3">
    <location>
        <begin position="1110"/>
        <end position="1142"/>
    </location>
</feature>
<organism evidence="6 7">
    <name type="scientific">Dacryopinax primogenitus (strain DJM 731)</name>
    <name type="common">Brown rot fungus</name>
    <dbReference type="NCBI Taxonomy" id="1858805"/>
    <lineage>
        <taxon>Eukaryota</taxon>
        <taxon>Fungi</taxon>
        <taxon>Dikarya</taxon>
        <taxon>Basidiomycota</taxon>
        <taxon>Agaricomycotina</taxon>
        <taxon>Dacrymycetes</taxon>
        <taxon>Dacrymycetales</taxon>
        <taxon>Dacrymycetaceae</taxon>
        <taxon>Dacryopinax</taxon>
    </lineage>
</organism>
<feature type="repeat" description="WD" evidence="3">
    <location>
        <begin position="1241"/>
        <end position="1282"/>
    </location>
</feature>
<feature type="repeat" description="WD" evidence="3">
    <location>
        <begin position="760"/>
        <end position="801"/>
    </location>
</feature>
<name>M5G9H1_DACPD</name>
<dbReference type="OrthoDB" id="538223at2759"/>
<keyword evidence="7" id="KW-1185">Reference proteome</keyword>
<dbReference type="RefSeq" id="XP_040632338.1">
    <property type="nucleotide sequence ID" value="XM_040770981.1"/>
</dbReference>
<protein>
    <submittedName>
        <fullName evidence="6">WD40 repeat-like protein</fullName>
    </submittedName>
</protein>
<dbReference type="InterPro" id="IPR019775">
    <property type="entry name" value="WD40_repeat_CS"/>
</dbReference>
<feature type="repeat" description="WD" evidence="3">
    <location>
        <begin position="1787"/>
        <end position="1819"/>
    </location>
</feature>
<reference evidence="6 7" key="1">
    <citation type="journal article" date="2012" name="Science">
        <title>The Paleozoic origin of enzymatic lignin decomposition reconstructed from 31 fungal genomes.</title>
        <authorList>
            <person name="Floudas D."/>
            <person name="Binder M."/>
            <person name="Riley R."/>
            <person name="Barry K."/>
            <person name="Blanchette R.A."/>
            <person name="Henrissat B."/>
            <person name="Martinez A.T."/>
            <person name="Otillar R."/>
            <person name="Spatafora J.W."/>
            <person name="Yadav J.S."/>
            <person name="Aerts A."/>
            <person name="Benoit I."/>
            <person name="Boyd A."/>
            <person name="Carlson A."/>
            <person name="Copeland A."/>
            <person name="Coutinho P.M."/>
            <person name="de Vries R.P."/>
            <person name="Ferreira P."/>
            <person name="Findley K."/>
            <person name="Foster B."/>
            <person name="Gaskell J."/>
            <person name="Glotzer D."/>
            <person name="Gorecki P."/>
            <person name="Heitman J."/>
            <person name="Hesse C."/>
            <person name="Hori C."/>
            <person name="Igarashi K."/>
            <person name="Jurgens J.A."/>
            <person name="Kallen N."/>
            <person name="Kersten P."/>
            <person name="Kohler A."/>
            <person name="Kuees U."/>
            <person name="Kumar T.K.A."/>
            <person name="Kuo A."/>
            <person name="LaButti K."/>
            <person name="Larrondo L.F."/>
            <person name="Lindquist E."/>
            <person name="Ling A."/>
            <person name="Lombard V."/>
            <person name="Lucas S."/>
            <person name="Lundell T."/>
            <person name="Martin R."/>
            <person name="McLaughlin D.J."/>
            <person name="Morgenstern I."/>
            <person name="Morin E."/>
            <person name="Murat C."/>
            <person name="Nagy L.G."/>
            <person name="Nolan M."/>
            <person name="Ohm R.A."/>
            <person name="Patyshakuliyeva A."/>
            <person name="Rokas A."/>
            <person name="Ruiz-Duenas F.J."/>
            <person name="Sabat G."/>
            <person name="Salamov A."/>
            <person name="Samejima M."/>
            <person name="Schmutz J."/>
            <person name="Slot J.C."/>
            <person name="St John F."/>
            <person name="Stenlid J."/>
            <person name="Sun H."/>
            <person name="Sun S."/>
            <person name="Syed K."/>
            <person name="Tsang A."/>
            <person name="Wiebenga A."/>
            <person name="Young D."/>
            <person name="Pisabarro A."/>
            <person name="Eastwood D.C."/>
            <person name="Martin F."/>
            <person name="Cullen D."/>
            <person name="Grigoriev I.V."/>
            <person name="Hibbett D.S."/>
        </authorList>
    </citation>
    <scope>NUCLEOTIDE SEQUENCE [LARGE SCALE GENOMIC DNA]</scope>
    <source>
        <strain evidence="6 7">DJM-731 SS1</strain>
    </source>
</reference>
<dbReference type="HOGENOM" id="CLU_231717_0_0_1"/>
<dbReference type="InterPro" id="IPR056884">
    <property type="entry name" value="NPHP3-like_N"/>
</dbReference>
<dbReference type="STRING" id="1858805.M5G9H1"/>
<dbReference type="PANTHER" id="PTHR22847:SF637">
    <property type="entry name" value="WD REPEAT DOMAIN 5B"/>
    <property type="match status" value="1"/>
</dbReference>
<evidence type="ECO:0000256" key="2">
    <source>
        <dbReference type="ARBA" id="ARBA00022737"/>
    </source>
</evidence>
<feature type="domain" description="Nephrocystin 3-like N-terminal" evidence="5">
    <location>
        <begin position="268"/>
        <end position="434"/>
    </location>
</feature>
<dbReference type="InterPro" id="IPR036322">
    <property type="entry name" value="WD40_repeat_dom_sf"/>
</dbReference>
<feature type="repeat" description="WD" evidence="3">
    <location>
        <begin position="1414"/>
        <end position="1455"/>
    </location>
</feature>
<evidence type="ECO:0000313" key="7">
    <source>
        <dbReference type="Proteomes" id="UP000030653"/>
    </source>
</evidence>
<feature type="repeat" description="WD" evidence="3">
    <location>
        <begin position="1198"/>
        <end position="1239"/>
    </location>
</feature>
<dbReference type="InterPro" id="IPR001680">
    <property type="entry name" value="WD40_rpt"/>
</dbReference>
<feature type="repeat" description="WD" evidence="3">
    <location>
        <begin position="1155"/>
        <end position="1196"/>
    </location>
</feature>
<gene>
    <name evidence="6" type="ORF">DACRYDRAFT_13457</name>
</gene>
<evidence type="ECO:0000256" key="4">
    <source>
        <dbReference type="SAM" id="MobiDB-lite"/>
    </source>
</evidence>
<evidence type="ECO:0000259" key="5">
    <source>
        <dbReference type="Pfam" id="PF24883"/>
    </source>
</evidence>
<dbReference type="PANTHER" id="PTHR22847">
    <property type="entry name" value="WD40 REPEAT PROTEIN"/>
    <property type="match status" value="1"/>
</dbReference>
<keyword evidence="1 3" id="KW-0853">WD repeat</keyword>
<dbReference type="SMART" id="SM00320">
    <property type="entry name" value="WD40"/>
    <property type="match status" value="23"/>
</dbReference>
<evidence type="ECO:0000256" key="3">
    <source>
        <dbReference type="PROSITE-ProRule" id="PRU00221"/>
    </source>
</evidence>
<feature type="repeat" description="WD" evidence="3">
    <location>
        <begin position="1658"/>
        <end position="1699"/>
    </location>
</feature>
<sequence>MVLEEWLKADSNSPISLKPMTGIESVIHVHLDLERNGNSSAPASTDDSDLVQAVTISAQAMQTSSAVTHVAALVNNGQKVEGAVASAETTCSTLLGKLDWFVQVMDIVTEVVKAQKDRDDNIMSLVEIMNDTYAFIQEASELKEMMKNPGKDTLRERALIRLAKQTVECANFISTYSKDKGFLSRLSNQLASGAHGVIKQYKDSFVAFKQDFREGSQLRTEFTAFCMAMKLDMMAASVDAIGAKLDIRDIPYVNEAGYDSDKVCLSGTRTAILEQITEWANSNTAETAEIFVLLGPAGTGKSTIAHTIAGQLNKNGQLGSMFCFNRNEATMRRPASLFRNIAHDLCKGCPAFKAALSESVRDDRSMCGTNNINLQFEMFLIKPAGMLDVSGMIGIIIDAVDESGTESERKQMLQVIAQRAKELPAYFRFVLVSRDLPDINRILLPSDNIHVERVLTAESDDYVSDDIFAYTCHLLTADQPASAPGIGLQQEDFRALAIKSGGVFQMVLTTFKPLCTGSISSLMSVTCPEDEVDWTDILRSLGSLLSGVNGDGEAVRPLHISFSEFLQDRERGEKFFIGGSGHHEQLAVACLGLLKTRLHFNMGKIDTSYLPNTKIWPSGGYEGKVPEELEYACAYWCQHLSQSEEGFERGSDITSLLRHLFTENFLFWVDAASVSHVTRELGPGLAAAMNQLPLIGRPQTNCTKEAQQFLRRFGRLISESAAHIYVSALTWTPSMSKLGEFNGTIWVYNTATGLQEGDLLIGHRAAITWLDSSHDGARVLSGSKDATLRVWDVQTGNTMNDIPVEPTAYITSPAISPDVDHIMYTSAECMVKLGNEETGELLWERLAGRISMVDSVTFSHNAAHLISYSGSTVVAWNAKTGEAIGRKEWGYLEQITSLAISDDGLQAVAGFEGTGIKIWNLRIAGRSEEEIGLDVNKEWTGLEETVTSVAFTQDEKRIISASDNGTIRIWDAASGDIIGELLAGHPGAASAIDLWHDGGRTLVASTMRTITLWNTEMREVITKIVSDHAGILCLALSRDAMRIAAVYRDGTVGIWDVTSGERIYRSWPEDENMTNWIVLSHDGSRMVSESYHGPLKLWNVTNGKVIGQLFGGHTDYVTKIAFSDDNSRMVSGSKDGTIRLWDGGTGFLIGDPLTAAQNTRSILSLAFSPNATRIISRYEDCSIRIWDTNTGLMVGDPLIGHAKAVSCLAFSHDGSRIVSGSGDCTVRIWDANTGKAIRNPLTGHANGVRSVTFSQDDTRIVSCASDGTIRAWLAENGERSGTVVSVPGEVWTDIPMTGSGIPVLATCSASSLQMWDVEKGEDIGRAFTGHPHRVISARFSKDGKQVLSVSEDNSMKIWNVDSGEEIGEPSIGPPDVPIGVVGLWHDSGSTVIATSATHVKVWDTVIGKATSAPIPPFKQEATCLILSRDGTRIAAGCKDGMIMVWDVNTGKAICPPLIGHQEEIQFLRFSHNNLRIVSRSYDKLILWNADTGESIGEGEGRKEFSLQPSVVAFSGDSKHIAFALGEEIIGNPLVGHTDDVTELAFSHDSTCFASALIRVWNAEPNDEPAKTLNDDMSGVTCVAFSAHNKRIVSGHEDDTIRLWDAATGQIIRSPLTGHTRVVTSVVFSCDGKFIVSGSEDSTVRIWDGATGEAMGKPLTGNNAPVTCLAISLDSKRIASGSWDDTIRMWDVEKREPIGEPLKGHTNWVTSVAFSSDGKFIVSGSDDRTIRLWSVEMSHAIGGPLTGNTSYVTSVTFSPNGKRIVSVSWADALRIWDVDSGRTVGMLLTGHTSFVNSVAYSPDGTHIVSGSDDKTVRLWDAEACQPIGKPLTGHMALVKFVAFSSDGKRIVSGSMDGTVRVWSAETGTVVGQQAPINEAIGLPTCSTTTAASSYYITCTSGSLASNHNCDIPQTIGDVLSPIPSAAGTSTEDVVDTTYSTTRETHVSGDAMTPSEPMVLGGADGHHRNGEQLRGEKQERGNEGRDGDGDRDEDGDGDEANGGNAPMRPKTYHKLVAEVVLAPATSMPHFCRKALGTRGCPSSRPRSTTMPPFFTEYPYFPGLAKRIITKSTLFEVNAQCQRVPFNPNDKFLYGQSPQQRKHAAYLARTQEEQLAYQRKQTKKLQKQRQEKKSKSLQRLETWKKKQALAQVVEALTY</sequence>
<feature type="repeat" description="WD" evidence="3">
    <location>
        <begin position="1572"/>
        <end position="1613"/>
    </location>
</feature>
<dbReference type="InterPro" id="IPR020472">
    <property type="entry name" value="WD40_PAC1"/>
</dbReference>
<dbReference type="Pfam" id="PF00400">
    <property type="entry name" value="WD40"/>
    <property type="match status" value="16"/>
</dbReference>
<dbReference type="PROSITE" id="PS50082">
    <property type="entry name" value="WD_REPEATS_2"/>
    <property type="match status" value="16"/>
</dbReference>
<feature type="repeat" description="WD" evidence="3">
    <location>
        <begin position="939"/>
        <end position="980"/>
    </location>
</feature>
<feature type="repeat" description="WD" evidence="3">
    <location>
        <begin position="1701"/>
        <end position="1735"/>
    </location>
</feature>
<accession>M5G9H1</accession>
<dbReference type="OMA" id="ERTRTHE"/>
<proteinExistence type="predicted"/>
<dbReference type="SUPFAM" id="SSF50998">
    <property type="entry name" value="Quinoprotein alcohol dehydrogenase-like"/>
    <property type="match status" value="2"/>
</dbReference>
<dbReference type="GO" id="GO:1990234">
    <property type="term" value="C:transferase complex"/>
    <property type="evidence" value="ECO:0007669"/>
    <property type="project" value="UniProtKB-ARBA"/>
</dbReference>
<dbReference type="InterPro" id="IPR027417">
    <property type="entry name" value="P-loop_NTPase"/>
</dbReference>
<feature type="repeat" description="WD" evidence="3">
    <location>
        <begin position="1615"/>
        <end position="1656"/>
    </location>
</feature>
<feature type="repeat" description="WD" evidence="3">
    <location>
        <begin position="1024"/>
        <end position="1065"/>
    </location>
</feature>
<feature type="compositionally biased region" description="Acidic residues" evidence="4">
    <location>
        <begin position="1987"/>
        <end position="1997"/>
    </location>
</feature>
<dbReference type="CDD" id="cd00200">
    <property type="entry name" value="WD40"/>
    <property type="match status" value="2"/>
</dbReference>
<feature type="repeat" description="WD" evidence="3">
    <location>
        <begin position="1830"/>
        <end position="1871"/>
    </location>
</feature>
<evidence type="ECO:0000313" key="6">
    <source>
        <dbReference type="EMBL" id="EJU05444.1"/>
    </source>
</evidence>
<dbReference type="InterPro" id="IPR015943">
    <property type="entry name" value="WD40/YVTN_repeat-like_dom_sf"/>
</dbReference>
<dbReference type="Pfam" id="PF24883">
    <property type="entry name" value="NPHP3_N"/>
    <property type="match status" value="1"/>
</dbReference>
<dbReference type="Proteomes" id="UP000030653">
    <property type="component" value="Unassembled WGS sequence"/>
</dbReference>
<dbReference type="PROSITE" id="PS00678">
    <property type="entry name" value="WD_REPEATS_1"/>
    <property type="match status" value="8"/>
</dbReference>
<feature type="region of interest" description="Disordered" evidence="4">
    <location>
        <begin position="1921"/>
        <end position="2007"/>
    </location>
</feature>
<feature type="repeat" description="WD" evidence="3">
    <location>
        <begin position="1744"/>
        <end position="1785"/>
    </location>
</feature>
<feature type="compositionally biased region" description="Polar residues" evidence="4">
    <location>
        <begin position="1925"/>
        <end position="1940"/>
    </location>
</feature>
<dbReference type="InterPro" id="IPR011047">
    <property type="entry name" value="Quinoprotein_ADH-like_sf"/>
</dbReference>
<dbReference type="PRINTS" id="PR00320">
    <property type="entry name" value="GPROTEINBRPT"/>
</dbReference>
<keyword evidence="2" id="KW-0677">Repeat</keyword>
<feature type="repeat" description="WD" evidence="3">
    <location>
        <begin position="1327"/>
        <end position="1368"/>
    </location>
</feature>
<dbReference type="SUPFAM" id="SSF52540">
    <property type="entry name" value="P-loop containing nucleoside triphosphate hydrolases"/>
    <property type="match status" value="1"/>
</dbReference>
<dbReference type="SUPFAM" id="SSF50978">
    <property type="entry name" value="WD40 repeat-like"/>
    <property type="match status" value="2"/>
</dbReference>